<keyword evidence="2" id="KW-1185">Reference proteome</keyword>
<reference evidence="1 2" key="1">
    <citation type="submission" date="2016-07" db="EMBL/GenBank/DDBJ databases">
        <title>Pervasive Adenine N6-methylation of Active Genes in Fungi.</title>
        <authorList>
            <consortium name="DOE Joint Genome Institute"/>
            <person name="Mondo S.J."/>
            <person name="Dannebaum R.O."/>
            <person name="Kuo R.C."/>
            <person name="Labutti K."/>
            <person name="Haridas S."/>
            <person name="Kuo A."/>
            <person name="Salamov A."/>
            <person name="Ahrendt S.R."/>
            <person name="Lipzen A."/>
            <person name="Sullivan W."/>
            <person name="Andreopoulos W.B."/>
            <person name="Clum A."/>
            <person name="Lindquist E."/>
            <person name="Daum C."/>
            <person name="Ramamoorthy G.K."/>
            <person name="Gryganskyi A."/>
            <person name="Culley D."/>
            <person name="Magnuson J.K."/>
            <person name="James T.Y."/>
            <person name="O'Malley M.A."/>
            <person name="Stajich J.E."/>
            <person name="Spatafora J.W."/>
            <person name="Visel A."/>
            <person name="Grigoriev I.V."/>
        </authorList>
    </citation>
    <scope>NUCLEOTIDE SEQUENCE [LARGE SCALE GENOMIC DNA]</scope>
    <source>
        <strain evidence="1 2">NRRL 3301</strain>
    </source>
</reference>
<dbReference type="OrthoDB" id="2247269at2759"/>
<name>A0A1X2GPN2_9FUNG</name>
<evidence type="ECO:0000313" key="2">
    <source>
        <dbReference type="Proteomes" id="UP000242146"/>
    </source>
</evidence>
<dbReference type="Proteomes" id="UP000242146">
    <property type="component" value="Unassembled WGS sequence"/>
</dbReference>
<proteinExistence type="predicted"/>
<protein>
    <submittedName>
        <fullName evidence="1">Uncharacterized protein</fullName>
    </submittedName>
</protein>
<evidence type="ECO:0000313" key="1">
    <source>
        <dbReference type="EMBL" id="ORX57621.1"/>
    </source>
</evidence>
<comment type="caution">
    <text evidence="1">The sequence shown here is derived from an EMBL/GenBank/DDBJ whole genome shotgun (WGS) entry which is preliminary data.</text>
</comment>
<gene>
    <name evidence="1" type="ORF">DM01DRAFT_1362249</name>
</gene>
<organism evidence="1 2">
    <name type="scientific">Hesseltinella vesiculosa</name>
    <dbReference type="NCBI Taxonomy" id="101127"/>
    <lineage>
        <taxon>Eukaryota</taxon>
        <taxon>Fungi</taxon>
        <taxon>Fungi incertae sedis</taxon>
        <taxon>Mucoromycota</taxon>
        <taxon>Mucoromycotina</taxon>
        <taxon>Mucoromycetes</taxon>
        <taxon>Mucorales</taxon>
        <taxon>Cunninghamellaceae</taxon>
        <taxon>Hesseltinella</taxon>
    </lineage>
</organism>
<dbReference type="AlphaFoldDB" id="A0A1X2GPN2"/>
<dbReference type="EMBL" id="MCGT01000008">
    <property type="protein sequence ID" value="ORX57621.1"/>
    <property type="molecule type" value="Genomic_DNA"/>
</dbReference>
<sequence length="307" mass="35581">MLDFSKSRLPKRFKHYIDRINKTFKIDLDIIVTREERRVLVEFAKCRTQEDIELLLSGMFNGNQVSSGIRYLRMAISGLNDLWETGDLDQAEGWMRENVYTLLFDRLFLLNKHFKTMRGECYSAVIKELHDMDPKRVDFILRSVNDKSDYTSTEEKASNKSTTIDIQKGRVLQRGMLDTWQKRLLHSSTLASELEAITCQWRGREMLVFGTKLIDDGKFLAYKKASLLIPSDIHHCATASRALMVLLSIMHNTTLNFMRMSIMLNAISELSVKKLEIEDGSCLTDTRLHTSLYLIHYIPSPIFPENN</sequence>
<accession>A0A1X2GPN2</accession>